<dbReference type="GO" id="GO:0004803">
    <property type="term" value="F:transposase activity"/>
    <property type="evidence" value="ECO:0007669"/>
    <property type="project" value="InterPro"/>
</dbReference>
<organism evidence="1 2">
    <name type="scientific">Emticicia agri</name>
    <dbReference type="NCBI Taxonomy" id="2492393"/>
    <lineage>
        <taxon>Bacteria</taxon>
        <taxon>Pseudomonadati</taxon>
        <taxon>Bacteroidota</taxon>
        <taxon>Cytophagia</taxon>
        <taxon>Cytophagales</taxon>
        <taxon>Leadbetterellaceae</taxon>
        <taxon>Emticicia</taxon>
    </lineage>
</organism>
<dbReference type="AlphaFoldDB" id="A0A4Q5LXE5"/>
<dbReference type="Pfam" id="PF03400">
    <property type="entry name" value="DDE_Tnp_IS1"/>
    <property type="match status" value="1"/>
</dbReference>
<name>A0A4Q5LXE5_9BACT</name>
<dbReference type="RefSeq" id="WP_130022357.1">
    <property type="nucleotide sequence ID" value="NZ_SEWF01000025.1"/>
</dbReference>
<feature type="non-terminal residue" evidence="1">
    <location>
        <position position="50"/>
    </location>
</feature>
<accession>A0A4Q5LXE5</accession>
<dbReference type="EMBL" id="SEWF01000025">
    <property type="protein sequence ID" value="RYU94422.1"/>
    <property type="molecule type" value="Genomic_DNA"/>
</dbReference>
<comment type="caution">
    <text evidence="1">The sequence shown here is derived from an EMBL/GenBank/DDBJ whole genome shotgun (WGS) entry which is preliminary data.</text>
</comment>
<dbReference type="InterPro" id="IPR005063">
    <property type="entry name" value="Transposase_27"/>
</dbReference>
<dbReference type="GO" id="GO:0006313">
    <property type="term" value="P:DNA transposition"/>
    <property type="evidence" value="ECO:0007669"/>
    <property type="project" value="InterPro"/>
</dbReference>
<dbReference type="OrthoDB" id="964996at2"/>
<dbReference type="Proteomes" id="UP000293162">
    <property type="component" value="Unassembled WGS sequence"/>
</dbReference>
<protein>
    <submittedName>
        <fullName evidence="1">IS1 family transposase</fullName>
    </submittedName>
</protein>
<evidence type="ECO:0000313" key="1">
    <source>
        <dbReference type="EMBL" id="RYU94422.1"/>
    </source>
</evidence>
<gene>
    <name evidence="1" type="ORF">EWM59_16620</name>
</gene>
<proteinExistence type="predicted"/>
<evidence type="ECO:0000313" key="2">
    <source>
        <dbReference type="Proteomes" id="UP000293162"/>
    </source>
</evidence>
<dbReference type="GO" id="GO:0003677">
    <property type="term" value="F:DNA binding"/>
    <property type="evidence" value="ECO:0007669"/>
    <property type="project" value="InterPro"/>
</dbReference>
<keyword evidence="2" id="KW-1185">Reference proteome</keyword>
<sequence>MWTFVGKRANKQWLWLALNPINRQIIAFHIGSRSSKDAQVFYEKIPAVFK</sequence>
<reference evidence="1 2" key="1">
    <citation type="submission" date="2019-02" db="EMBL/GenBank/DDBJ databases">
        <title>Bacterial novel species Emticicia sp. 17J42-9 isolated from soil.</title>
        <authorList>
            <person name="Jung H.-Y."/>
        </authorList>
    </citation>
    <scope>NUCLEOTIDE SEQUENCE [LARGE SCALE GENOMIC DNA]</scope>
    <source>
        <strain evidence="1 2">17J42-9</strain>
    </source>
</reference>